<evidence type="ECO:0008006" key="4">
    <source>
        <dbReference type="Google" id="ProtNLM"/>
    </source>
</evidence>
<feature type="transmembrane region" description="Helical" evidence="1">
    <location>
        <begin position="15"/>
        <end position="37"/>
    </location>
</feature>
<keyword evidence="1" id="KW-1133">Transmembrane helix</keyword>
<name>A0ABX6C9T5_ACIB2</name>
<accession>A0ABX6C9T5</accession>
<keyword evidence="1" id="KW-0812">Transmembrane</keyword>
<protein>
    <recommendedName>
        <fullName evidence="4">DUF2975 domain-containing protein</fullName>
    </recommendedName>
</protein>
<gene>
    <name evidence="2" type="ORF">FQU82_p100010</name>
</gene>
<reference evidence="3" key="1">
    <citation type="submission" date="2019-10" db="EMBL/GenBank/DDBJ databases">
        <title>Acinetobacter baumannii strain ATCC 19606 plasmid p1ATCC19606 complete sequence.</title>
        <authorList>
            <person name="Tillman L.N."/>
            <person name="Kenyon J."/>
            <person name="To J."/>
            <person name="Hamidian M."/>
        </authorList>
    </citation>
    <scope>NUCLEOTIDE SEQUENCE [LARGE SCALE GENOMIC DNA]</scope>
    <source>
        <strain evidence="3">ATCC 19606 / DSM 30007 / JCM 6841 / CCUG 19606 / CIP 70.34 / NBRC 109757 / NCIMB 12457 / NCTC 12156 / 81</strain>
        <plasmid evidence="3">p1atcc19606</plasmid>
    </source>
</reference>
<feature type="transmembrane region" description="Helical" evidence="1">
    <location>
        <begin position="58"/>
        <end position="79"/>
    </location>
</feature>
<organism evidence="2 3">
    <name type="scientific">Acinetobacter baumannii (strain ATCC 19606 / DSM 30007 / JCM 6841 / CCUG 19606 / CIP 70.34 / NBRC 109757 / NCIMB 12457 / NCTC 12156 / 81)</name>
    <dbReference type="NCBI Taxonomy" id="575584"/>
    <lineage>
        <taxon>Bacteria</taxon>
        <taxon>Pseudomonadati</taxon>
        <taxon>Pseudomonadota</taxon>
        <taxon>Gammaproteobacteria</taxon>
        <taxon>Moraxellales</taxon>
        <taxon>Moraxellaceae</taxon>
        <taxon>Acinetobacter</taxon>
        <taxon>Acinetobacter calcoaceticus/baumannii complex</taxon>
    </lineage>
</organism>
<geneLocation type="plasmid" evidence="3">
    <name>p1atcc19606</name>
</geneLocation>
<reference evidence="2 3" key="2">
    <citation type="journal article" date="2020" name="Microorganisms">
        <title>Analysis of Complete Genome Sequence of Acinetobacter baumannii Strain ATCC 19606 Reveals Novel Mobile Genetic Elements and Novel Prophage.</title>
        <authorList>
            <person name="Hamidian M."/>
            <person name="Blasco L."/>
            <person name="Tillman L.N."/>
            <person name="To J."/>
            <person name="Tomas M."/>
            <person name="Myers G.S.A."/>
        </authorList>
    </citation>
    <scope>NUCLEOTIDE SEQUENCE [LARGE SCALE GENOMIC DNA]</scope>
    <source>
        <strain evidence="3">ATCC 19606 / DSM 30007 / JCM 6841 / CCUG 19606 / CIP 70.34 / NBRC 109757 / NCIMB 12457 / NCTC 12156 / 81</strain>
    </source>
</reference>
<keyword evidence="1" id="KW-0472">Membrane</keyword>
<keyword evidence="2" id="KW-0614">Plasmid</keyword>
<evidence type="ECO:0000313" key="3">
    <source>
        <dbReference type="Proteomes" id="UP000498640"/>
    </source>
</evidence>
<sequence>MSNGTNYFKYIGLEFIKFLIPISITFLTACFFSKLFSSKELFEIYVSAKINAHLTNEFFSILGAITILLGILFMIKSLSGFNVLDKFLTLILEEIPKNITIFGGAITGSIYALSWYSYSYDIVLKQTPMQIFFLGTFFAITFFIYAVALQYLIDQKKIKDSQQQVNSNNG</sequence>
<feature type="transmembrane region" description="Helical" evidence="1">
    <location>
        <begin position="131"/>
        <end position="153"/>
    </location>
</feature>
<evidence type="ECO:0000256" key="1">
    <source>
        <dbReference type="SAM" id="Phobius"/>
    </source>
</evidence>
<keyword evidence="3" id="KW-1185">Reference proteome</keyword>
<dbReference type="GeneID" id="92891911"/>
<evidence type="ECO:0000313" key="2">
    <source>
        <dbReference type="EMBL" id="QFQ03450.1"/>
    </source>
</evidence>
<proteinExistence type="predicted"/>
<dbReference type="RefSeq" id="WP_000064854.1">
    <property type="nucleotide sequence ID" value="NZ_CP058290.1"/>
</dbReference>
<feature type="transmembrane region" description="Helical" evidence="1">
    <location>
        <begin position="99"/>
        <end position="119"/>
    </location>
</feature>
<dbReference type="Proteomes" id="UP000498640">
    <property type="component" value="Plasmid p1ATCC19606"/>
</dbReference>
<dbReference type="EMBL" id="CP045108">
    <property type="protein sequence ID" value="QFQ03450.1"/>
    <property type="molecule type" value="Genomic_DNA"/>
</dbReference>